<evidence type="ECO:0000313" key="3">
    <source>
        <dbReference type="Proteomes" id="UP000223025"/>
    </source>
</evidence>
<evidence type="ECO:0000256" key="1">
    <source>
        <dbReference type="SAM" id="MobiDB-lite"/>
    </source>
</evidence>
<name>A0A2L0UZN7_9CAUD</name>
<dbReference type="EMBL" id="MF403008">
    <property type="protein sequence ID" value="AUZ94980.1"/>
    <property type="molecule type" value="Genomic_DNA"/>
</dbReference>
<dbReference type="InterPro" id="IPR010823">
    <property type="entry name" value="Portal_Gp20"/>
</dbReference>
<dbReference type="RefSeq" id="YP_009611863.1">
    <property type="nucleotide sequence ID" value="NC_042013.1"/>
</dbReference>
<proteinExistence type="predicted"/>
<feature type="compositionally biased region" description="Acidic residues" evidence="1">
    <location>
        <begin position="546"/>
        <end position="584"/>
    </location>
</feature>
<reference evidence="2 3" key="1">
    <citation type="submission" date="2017-06" db="EMBL/GenBank/DDBJ databases">
        <authorList>
            <person name="Kim H.J."/>
            <person name="Triplett B.A."/>
        </authorList>
    </citation>
    <scope>NUCLEOTIDE SEQUENCE [LARGE SCALE GENOMIC DNA]</scope>
</reference>
<feature type="compositionally biased region" description="Polar residues" evidence="1">
    <location>
        <begin position="8"/>
        <end position="29"/>
    </location>
</feature>
<dbReference type="Proteomes" id="UP000223025">
    <property type="component" value="Segment"/>
</dbReference>
<dbReference type="KEGG" id="vg:40088201"/>
<keyword evidence="3" id="KW-1185">Reference proteome</keyword>
<dbReference type="GeneID" id="40088201"/>
<sequence length="584" mass="66303">MSWKKHLQTVTMSTKLSRQQSNSDYGPVTNSAMSGKYSSYLPEVYAGNPQRIERYVQYDNMDIDSEVNAALDTIAEFSTRPNEDNNRLFELNFSETPNESEMTVITRLLDQWIKMNGFKKKLFRLFRNTLKYGDQIFIRDPSTLKLYWIDMYKVESVVVDEANGKEPVSYYIRDLDLNLQTAVATIPTHYGSNVMGNGFRPTMQNGGYDVNNTTANAGLQPATVNSLNVASQAVPVDAAHVVHFSLSEGLDANWPFGTSVLESIFKVYKQKELLEDSIVIYRVQRAPERRAFYIDVGDMKLTKAGAYLEKIKMEIHQKRMPSRTGGGANITDARYDPLSILDDYFFATNSDGRGSRVEILPGGENLGSIDDLKYFNNKMVRGLRVPSSYLPTGPEDSQAVYTDGRVGTAYIQEYRFSNYCQRIQNVLTDTFDQEFKLYIKQRGYDNIDVSIFELILNPPQNFRKFAQIERDAAMISSFQALADTPYLAKRFLLSRYLGLSDEEIIENETLWKEENVDKNNKLGEPTTSEGDIGLDSVGIRNTPTDFDSEDLNISDDEMDFEETEGDTEGGEDFETEEPIDLGEE</sequence>
<feature type="region of interest" description="Disordered" evidence="1">
    <location>
        <begin position="519"/>
        <end position="584"/>
    </location>
</feature>
<protein>
    <submittedName>
        <fullName evidence="2">Portal vertex of the head</fullName>
    </submittedName>
</protein>
<organism evidence="2 3">
    <name type="scientific">Agrobacterium phage Atu_ph07</name>
    <dbReference type="NCBI Taxonomy" id="2024264"/>
    <lineage>
        <taxon>Viruses</taxon>
        <taxon>Duplodnaviria</taxon>
        <taxon>Heunggongvirae</taxon>
        <taxon>Uroviricota</taxon>
        <taxon>Caudoviricetes</taxon>
        <taxon>Polybotosvirus</taxon>
        <taxon>Polybotosvirus Atuph07</taxon>
    </lineage>
</organism>
<feature type="region of interest" description="Disordered" evidence="1">
    <location>
        <begin position="1"/>
        <end position="29"/>
    </location>
</feature>
<dbReference type="Pfam" id="PF07230">
    <property type="entry name" value="Portal_T4"/>
    <property type="match status" value="1"/>
</dbReference>
<evidence type="ECO:0000313" key="2">
    <source>
        <dbReference type="EMBL" id="AUZ94980.1"/>
    </source>
</evidence>
<dbReference type="OrthoDB" id="2332at10239"/>
<accession>A0A2L0UZN7</accession>